<dbReference type="KEGG" id="vag:N646_1375"/>
<dbReference type="HOGENOM" id="CLU_081855_0_0_6"/>
<evidence type="ECO:0000313" key="2">
    <source>
        <dbReference type="EMBL" id="AGV17208.1"/>
    </source>
</evidence>
<protein>
    <submittedName>
        <fullName evidence="2">D,D-carboxypeptidase-related protein</fullName>
    </submittedName>
</protein>
<dbReference type="Pfam" id="PF02557">
    <property type="entry name" value="VanY"/>
    <property type="match status" value="1"/>
</dbReference>
<dbReference type="RefSeq" id="WP_005380427.1">
    <property type="nucleotide sequence ID" value="NC_022349.1"/>
</dbReference>
<dbReference type="GO" id="GO:0006508">
    <property type="term" value="P:proteolysis"/>
    <property type="evidence" value="ECO:0007669"/>
    <property type="project" value="InterPro"/>
</dbReference>
<dbReference type="CDD" id="cd14847">
    <property type="entry name" value="DD-carboxypeptidase_like"/>
    <property type="match status" value="1"/>
</dbReference>
<dbReference type="Gene3D" id="3.30.1380.10">
    <property type="match status" value="1"/>
</dbReference>
<accession>A0A2I3C874</accession>
<keyword evidence="2" id="KW-0645">Protease</keyword>
<gene>
    <name evidence="2" type="ORF">N646_1375</name>
</gene>
<dbReference type="InterPro" id="IPR052179">
    <property type="entry name" value="DD-CPase-like"/>
</dbReference>
<evidence type="ECO:0000259" key="1">
    <source>
        <dbReference type="Pfam" id="PF02557"/>
    </source>
</evidence>
<dbReference type="InterPro" id="IPR009045">
    <property type="entry name" value="Zn_M74/Hedgehog-like"/>
</dbReference>
<dbReference type="PANTHER" id="PTHR34385">
    <property type="entry name" value="D-ALANYL-D-ALANINE CARBOXYPEPTIDASE"/>
    <property type="match status" value="1"/>
</dbReference>
<proteinExistence type="predicted"/>
<dbReference type="InterPro" id="IPR003709">
    <property type="entry name" value="VanY-like_core_dom"/>
</dbReference>
<feature type="domain" description="D-alanyl-D-alanine carboxypeptidase-like core" evidence="1">
    <location>
        <begin position="25"/>
        <end position="176"/>
    </location>
</feature>
<reference evidence="2 3" key="1">
    <citation type="journal article" date="2015" name="Genome Announc.">
        <title>Complete genome sequence of Vibrio alginolyticus ATCC 17749.</title>
        <authorList>
            <person name="Liu X.F."/>
            <person name="Cao Y."/>
            <person name="Zhang H.L."/>
            <person name="Chen Y.J."/>
            <person name="Hu C.J."/>
        </authorList>
    </citation>
    <scope>NUCLEOTIDE SEQUENCE [LARGE SCALE GENOMIC DNA]</scope>
    <source>
        <strain evidence="3">ATCC 17749 / DSM 2171 / NBRC 15630 / NCIMB 1903 / NCTC 12160 / XII-53</strain>
    </source>
</reference>
<organism evidence="2 3">
    <name type="scientific">Vibrio alginolyticus (strain ATCC 17749 / DSM 2171 / NBRC 15630 / NCIMB 1903 / NCTC 12160 / XII-53)</name>
    <dbReference type="NCBI Taxonomy" id="1219076"/>
    <lineage>
        <taxon>Bacteria</taxon>
        <taxon>Pseudomonadati</taxon>
        <taxon>Pseudomonadota</taxon>
        <taxon>Gammaproteobacteria</taxon>
        <taxon>Vibrionales</taxon>
        <taxon>Vibrionaceae</taxon>
        <taxon>Vibrio</taxon>
    </lineage>
</organism>
<dbReference type="PANTHER" id="PTHR34385:SF1">
    <property type="entry name" value="PEPTIDOGLYCAN L-ALANYL-D-GLUTAMATE ENDOPEPTIDASE CWLK"/>
    <property type="match status" value="1"/>
</dbReference>
<dbReference type="SUPFAM" id="SSF55166">
    <property type="entry name" value="Hedgehog/DD-peptidase"/>
    <property type="match status" value="1"/>
</dbReference>
<dbReference type="Proteomes" id="UP000016714">
    <property type="component" value="Chromosome 1"/>
</dbReference>
<keyword evidence="2" id="KW-0378">Hydrolase</keyword>
<dbReference type="EMBL" id="CP006718">
    <property type="protein sequence ID" value="AGV17208.1"/>
    <property type="molecule type" value="Genomic_DNA"/>
</dbReference>
<evidence type="ECO:0000313" key="3">
    <source>
        <dbReference type="Proteomes" id="UP000016714"/>
    </source>
</evidence>
<keyword evidence="2" id="KW-0121">Carboxypeptidase</keyword>
<dbReference type="AlphaFoldDB" id="A0A2I3C874"/>
<name>A0A2I3C874_VIBAX</name>
<sequence length="232" mass="26331">MTPEQLTGITDSHLQSTLVDQKAFLLHPEVADDLLKMIEAATEAGFKMEIASGFRDFNRQKAIWNGKFSGELPILDINSRPLNKAELNDKEKLMAILRWSALPGGSRHHWGCDFDVYAHNLLPADTRLKLEPWEYLEGHQQAFNQWLKANLGRFGFFFPYQHDLGGVSIEPWHISHRAVGQQCLEQLTLDVLRSQLIKQNQTDNIAGIDVILNNLDNVVAKFIHNITPPEAL</sequence>
<dbReference type="GO" id="GO:0004180">
    <property type="term" value="F:carboxypeptidase activity"/>
    <property type="evidence" value="ECO:0007669"/>
    <property type="project" value="UniProtKB-KW"/>
</dbReference>